<name>A0A811KH10_9BILA</name>
<dbReference type="SUPFAM" id="SSF48350">
    <property type="entry name" value="GTPase activation domain, GAP"/>
    <property type="match status" value="1"/>
</dbReference>
<dbReference type="InterPro" id="IPR050729">
    <property type="entry name" value="Rho-GAP"/>
</dbReference>
<dbReference type="GO" id="GO:0005737">
    <property type="term" value="C:cytoplasm"/>
    <property type="evidence" value="ECO:0007669"/>
    <property type="project" value="TreeGrafter"/>
</dbReference>
<evidence type="ECO:0008006" key="8">
    <source>
        <dbReference type="Google" id="ProtNLM"/>
    </source>
</evidence>
<dbReference type="AlphaFoldDB" id="A0A811KH10"/>
<dbReference type="SUPFAM" id="SSF51045">
    <property type="entry name" value="WW domain"/>
    <property type="match status" value="1"/>
</dbReference>
<evidence type="ECO:0000259" key="4">
    <source>
        <dbReference type="PROSITE" id="PS50020"/>
    </source>
</evidence>
<evidence type="ECO:0000256" key="2">
    <source>
        <dbReference type="SAM" id="MobiDB-lite"/>
    </source>
</evidence>
<dbReference type="Proteomes" id="UP000783686">
    <property type="component" value="Unassembled WGS sequence"/>
</dbReference>
<proteinExistence type="predicted"/>
<gene>
    <name evidence="6" type="ORF">BOKJ2_LOCUS6159</name>
</gene>
<organism evidence="6 7">
    <name type="scientific">Bursaphelenchus okinawaensis</name>
    <dbReference type="NCBI Taxonomy" id="465554"/>
    <lineage>
        <taxon>Eukaryota</taxon>
        <taxon>Metazoa</taxon>
        <taxon>Ecdysozoa</taxon>
        <taxon>Nematoda</taxon>
        <taxon>Chromadorea</taxon>
        <taxon>Rhabditida</taxon>
        <taxon>Tylenchina</taxon>
        <taxon>Tylenchomorpha</taxon>
        <taxon>Aphelenchoidea</taxon>
        <taxon>Aphelenchoididae</taxon>
        <taxon>Bursaphelenchus</taxon>
    </lineage>
</organism>
<dbReference type="PROSITE" id="PS50020">
    <property type="entry name" value="WW_DOMAIN_2"/>
    <property type="match status" value="1"/>
</dbReference>
<dbReference type="Pfam" id="PF00169">
    <property type="entry name" value="PH"/>
    <property type="match status" value="1"/>
</dbReference>
<dbReference type="InterPro" id="IPR011993">
    <property type="entry name" value="PH-like_dom_sf"/>
</dbReference>
<evidence type="ECO:0000259" key="5">
    <source>
        <dbReference type="PROSITE" id="PS50238"/>
    </source>
</evidence>
<dbReference type="Gene3D" id="2.30.29.30">
    <property type="entry name" value="Pleckstrin-homology domain (PH domain)/Phosphotyrosine-binding domain (PTB)"/>
    <property type="match status" value="1"/>
</dbReference>
<dbReference type="Proteomes" id="UP000614601">
    <property type="component" value="Unassembled WGS sequence"/>
</dbReference>
<dbReference type="Gene3D" id="1.10.555.10">
    <property type="entry name" value="Rho GTPase activation protein"/>
    <property type="match status" value="1"/>
</dbReference>
<dbReference type="SMART" id="SM00324">
    <property type="entry name" value="RhoGAP"/>
    <property type="match status" value="1"/>
</dbReference>
<dbReference type="PANTHER" id="PTHR23176">
    <property type="entry name" value="RHO/RAC/CDC GTPASE-ACTIVATING PROTEIN"/>
    <property type="match status" value="1"/>
</dbReference>
<dbReference type="InterPro" id="IPR000198">
    <property type="entry name" value="RhoGAP_dom"/>
</dbReference>
<feature type="compositionally biased region" description="Polar residues" evidence="2">
    <location>
        <begin position="48"/>
        <end position="60"/>
    </location>
</feature>
<feature type="domain" description="WW" evidence="4">
    <location>
        <begin position="114"/>
        <end position="147"/>
    </location>
</feature>
<dbReference type="GO" id="GO:0007165">
    <property type="term" value="P:signal transduction"/>
    <property type="evidence" value="ECO:0007669"/>
    <property type="project" value="InterPro"/>
</dbReference>
<sequence length="677" mass="77162">MSLTTTSGPLLQNICTVGSTDGFYEKNQLDEKEWTSESCSDDQDESHSINQQDSSSFSNDKIYNIPPEVDVAIPEHDDGQVYANLSEISRKKEADIIDRRPYPPKPNFNEPPLRVLSNGWREYKTIGGRSFFYSPLSEECQWKPPRNMATLSKSMKVSSSRNVSVSSFHDSSTLDPKAPVKSRSVDEDRTEFSAEPFVGPVTHAYEKNNLQGRSFLNYSRENSIFAETSGYRDRTLDTQMTPCSSQSRKPTVQTNTSIEPTPNVIFEGFLHKSEFLEGSSKIKKWSQVFAVLNSKVLSLYKEQKNTDPKSKHYKAPVEVLDMRGAAVYVVDSDKIKDKRHKNVFSVVLLHNPTMFLFSCTESVDIFNFWMEAIKSVIRQNPCEFDAIRKNPEEMFGTLGQSTTKSRFGMKGSIRQSVKNKLRPSTSRDRLDQNDVPTRESIIDRLLRFLRQRPTIESLYEKGIYKPEPIFGSTLQAVCEHDQADVPKFLVEVIRVIEAKGVHTDGIYRVNGNLSLIQKIREHVNHDRYDVLSKEEDVHVLTGTLKLFLRELNEPVIPSSLNKDFISAMWEKSLNKRIQKFNQLLSSLPGPNRETLVVLVRHLKKVAQYDSQNRMNLHSLSIVFGPALFQETKPTKRRGNSSKESEGVPNHVVAYNFVAFGQVTEFILEEADNLNIFV</sequence>
<dbReference type="CDD" id="cd00201">
    <property type="entry name" value="WW"/>
    <property type="match status" value="1"/>
</dbReference>
<protein>
    <recommendedName>
        <fullName evidence="8">Rho-GAP domain-containing protein</fullName>
    </recommendedName>
</protein>
<feature type="region of interest" description="Disordered" evidence="2">
    <location>
        <begin position="34"/>
        <end position="60"/>
    </location>
</feature>
<keyword evidence="7" id="KW-1185">Reference proteome</keyword>
<dbReference type="PROSITE" id="PS50238">
    <property type="entry name" value="RHOGAP"/>
    <property type="match status" value="1"/>
</dbReference>
<comment type="caution">
    <text evidence="6">The sequence shown here is derived from an EMBL/GenBank/DDBJ whole genome shotgun (WGS) entry which is preliminary data.</text>
</comment>
<feature type="domain" description="PH" evidence="3">
    <location>
        <begin position="263"/>
        <end position="378"/>
    </location>
</feature>
<dbReference type="Pfam" id="PF00620">
    <property type="entry name" value="RhoGAP"/>
    <property type="match status" value="1"/>
</dbReference>
<dbReference type="EMBL" id="CAJFCW020000003">
    <property type="protein sequence ID" value="CAG9104342.1"/>
    <property type="molecule type" value="Genomic_DNA"/>
</dbReference>
<evidence type="ECO:0000256" key="1">
    <source>
        <dbReference type="ARBA" id="ARBA00022468"/>
    </source>
</evidence>
<evidence type="ECO:0000259" key="3">
    <source>
        <dbReference type="PROSITE" id="PS50003"/>
    </source>
</evidence>
<feature type="compositionally biased region" description="Polar residues" evidence="2">
    <location>
        <begin position="237"/>
        <end position="257"/>
    </location>
</feature>
<dbReference type="SMART" id="SM00233">
    <property type="entry name" value="PH"/>
    <property type="match status" value="1"/>
</dbReference>
<dbReference type="InterPro" id="IPR001849">
    <property type="entry name" value="PH_domain"/>
</dbReference>
<dbReference type="SMART" id="SM00456">
    <property type="entry name" value="WW"/>
    <property type="match status" value="1"/>
</dbReference>
<evidence type="ECO:0000313" key="7">
    <source>
        <dbReference type="Proteomes" id="UP000614601"/>
    </source>
</evidence>
<dbReference type="InterPro" id="IPR036020">
    <property type="entry name" value="WW_dom_sf"/>
</dbReference>
<dbReference type="InterPro" id="IPR001202">
    <property type="entry name" value="WW_dom"/>
</dbReference>
<dbReference type="GO" id="GO:0005096">
    <property type="term" value="F:GTPase activator activity"/>
    <property type="evidence" value="ECO:0007669"/>
    <property type="project" value="UniProtKB-KW"/>
</dbReference>
<accession>A0A811KH10</accession>
<dbReference type="PROSITE" id="PS50003">
    <property type="entry name" value="PH_DOMAIN"/>
    <property type="match status" value="1"/>
</dbReference>
<reference evidence="6" key="1">
    <citation type="submission" date="2020-09" db="EMBL/GenBank/DDBJ databases">
        <authorList>
            <person name="Kikuchi T."/>
        </authorList>
    </citation>
    <scope>NUCLEOTIDE SEQUENCE</scope>
    <source>
        <strain evidence="6">SH1</strain>
    </source>
</reference>
<feature type="region of interest" description="Disordered" evidence="2">
    <location>
        <begin position="236"/>
        <end position="257"/>
    </location>
</feature>
<dbReference type="InterPro" id="IPR008936">
    <property type="entry name" value="Rho_GTPase_activation_prot"/>
</dbReference>
<feature type="region of interest" description="Disordered" evidence="2">
    <location>
        <begin position="165"/>
        <end position="188"/>
    </location>
</feature>
<dbReference type="OrthoDB" id="79452at2759"/>
<evidence type="ECO:0000313" key="6">
    <source>
        <dbReference type="EMBL" id="CAD5215570.1"/>
    </source>
</evidence>
<keyword evidence="1" id="KW-0343">GTPase activation</keyword>
<dbReference type="SUPFAM" id="SSF50729">
    <property type="entry name" value="PH domain-like"/>
    <property type="match status" value="1"/>
</dbReference>
<dbReference type="EMBL" id="CAJFDH010000003">
    <property type="protein sequence ID" value="CAD5215570.1"/>
    <property type="molecule type" value="Genomic_DNA"/>
</dbReference>
<feature type="domain" description="Rho-GAP" evidence="5">
    <location>
        <begin position="472"/>
        <end position="674"/>
    </location>
</feature>
<dbReference type="Gene3D" id="2.20.70.10">
    <property type="match status" value="1"/>
</dbReference>
<dbReference type="PANTHER" id="PTHR23176:SF129">
    <property type="entry name" value="RHO GTPASE ACTIVATING PROTEIN AT 16F, ISOFORM E-RELATED"/>
    <property type="match status" value="1"/>
</dbReference>